<dbReference type="Proteomes" id="UP001320245">
    <property type="component" value="Unassembled WGS sequence"/>
</dbReference>
<keyword evidence="3" id="KW-1185">Reference proteome</keyword>
<proteinExistence type="predicted"/>
<protein>
    <recommendedName>
        <fullName evidence="4">Myb-like domain-containing protein</fullName>
    </recommendedName>
</protein>
<reference evidence="2 3" key="1">
    <citation type="journal article" date="2023" name="PLoS ONE">
        <title>Cytospora paraplurivora sp. nov. isolated from orchards with fruit tree decline syndrome in Ontario, Canada.</title>
        <authorList>
            <person name="Ilyukhin E."/>
            <person name="Nguyen H.D.T."/>
            <person name="Castle A.J."/>
            <person name="Ellouze W."/>
        </authorList>
    </citation>
    <scope>NUCLEOTIDE SEQUENCE [LARGE SCALE GENOMIC DNA]</scope>
    <source>
        <strain evidence="2 3">FDS-564</strain>
    </source>
</reference>
<evidence type="ECO:0000256" key="1">
    <source>
        <dbReference type="SAM" id="MobiDB-lite"/>
    </source>
</evidence>
<dbReference type="EMBL" id="JAJSPL020000017">
    <property type="protein sequence ID" value="KAK7741868.1"/>
    <property type="molecule type" value="Genomic_DNA"/>
</dbReference>
<name>A0AAN9U6L6_9PEZI</name>
<feature type="region of interest" description="Disordered" evidence="1">
    <location>
        <begin position="54"/>
        <end position="74"/>
    </location>
</feature>
<accession>A0AAN9U6L6</accession>
<organism evidence="2 3">
    <name type="scientific">Cytospora paraplurivora</name>
    <dbReference type="NCBI Taxonomy" id="2898453"/>
    <lineage>
        <taxon>Eukaryota</taxon>
        <taxon>Fungi</taxon>
        <taxon>Dikarya</taxon>
        <taxon>Ascomycota</taxon>
        <taxon>Pezizomycotina</taxon>
        <taxon>Sordariomycetes</taxon>
        <taxon>Sordariomycetidae</taxon>
        <taxon>Diaporthales</taxon>
        <taxon>Cytosporaceae</taxon>
        <taxon>Cytospora</taxon>
    </lineage>
</organism>
<gene>
    <name evidence="2" type="ORF">SLS53_004935</name>
</gene>
<evidence type="ECO:0008006" key="4">
    <source>
        <dbReference type="Google" id="ProtNLM"/>
    </source>
</evidence>
<evidence type="ECO:0000313" key="2">
    <source>
        <dbReference type="EMBL" id="KAK7741868.1"/>
    </source>
</evidence>
<dbReference type="AlphaFoldDB" id="A0AAN9U6L6"/>
<sequence>MQFGYHSVAKLDMLTEDEMGNIANCQPMAADVENVRPALQMVYQAVNGSETVEDYVNSDDDSQQDGSPNGRAPYTEISFAPILESTSPRPINSSSAAKPKFVLGKAPDTVTNQGYDVVPGSTGVVHFSAARISSPIGVPVAPPRANGNTNPVGVAVALPQGDGNASPVLGQVSSAGSLSRGPIPTAKPRASIRNRYTDYEVDTIFRLKAQGYSNELVAQVMPRHTARSIEAKYASLMKARSHT</sequence>
<comment type="caution">
    <text evidence="2">The sequence shown here is derived from an EMBL/GenBank/DDBJ whole genome shotgun (WGS) entry which is preliminary data.</text>
</comment>
<feature type="compositionally biased region" description="Acidic residues" evidence="1">
    <location>
        <begin position="54"/>
        <end position="63"/>
    </location>
</feature>
<evidence type="ECO:0000313" key="3">
    <source>
        <dbReference type="Proteomes" id="UP001320245"/>
    </source>
</evidence>